<comment type="caution">
    <text evidence="4">The sequence shown here is derived from an EMBL/GenBank/DDBJ whole genome shotgun (WGS) entry which is preliminary data.</text>
</comment>
<keyword evidence="2" id="KW-0560">Oxidoreductase</keyword>
<evidence type="ECO:0000313" key="5">
    <source>
        <dbReference type="Proteomes" id="UP000541154"/>
    </source>
</evidence>
<dbReference type="Proteomes" id="UP000541154">
    <property type="component" value="Unassembled WGS sequence"/>
</dbReference>
<comment type="similarity">
    <text evidence="1 2">Belongs to the iron/ascorbate-dependent oxidoreductase family.</text>
</comment>
<proteinExistence type="inferred from homology"/>
<keyword evidence="2" id="KW-0408">Iron</keyword>
<evidence type="ECO:0000256" key="1">
    <source>
        <dbReference type="ARBA" id="ARBA00008056"/>
    </source>
</evidence>
<dbReference type="GO" id="GO:0016491">
    <property type="term" value="F:oxidoreductase activity"/>
    <property type="evidence" value="ECO:0007669"/>
    <property type="project" value="UniProtKB-KW"/>
</dbReference>
<dbReference type="Gene3D" id="2.60.120.330">
    <property type="entry name" value="B-lactam Antibiotic, Isopenicillin N Synthase, Chain"/>
    <property type="match status" value="1"/>
</dbReference>
<dbReference type="GO" id="GO:0046872">
    <property type="term" value="F:metal ion binding"/>
    <property type="evidence" value="ECO:0007669"/>
    <property type="project" value="UniProtKB-KW"/>
</dbReference>
<gene>
    <name evidence="4" type="ORF">ETB97_012148</name>
</gene>
<keyword evidence="5" id="KW-1185">Reference proteome</keyword>
<dbReference type="InterPro" id="IPR027443">
    <property type="entry name" value="IPNS-like_sf"/>
</dbReference>
<dbReference type="InterPro" id="IPR050231">
    <property type="entry name" value="Iron_ascorbate_oxido_reductase"/>
</dbReference>
<protein>
    <recommendedName>
        <fullName evidence="3">Fe2OG dioxygenase domain-containing protein</fullName>
    </recommendedName>
</protein>
<dbReference type="InterPro" id="IPR005123">
    <property type="entry name" value="Oxoglu/Fe-dep_dioxygenase_dom"/>
</dbReference>
<dbReference type="Pfam" id="PF03171">
    <property type="entry name" value="2OG-FeII_Oxy"/>
    <property type="match status" value="1"/>
</dbReference>
<name>A0A8H6E852_PETAA</name>
<dbReference type="PROSITE" id="PS51471">
    <property type="entry name" value="FE2OG_OXY"/>
    <property type="match status" value="1"/>
</dbReference>
<dbReference type="GO" id="GO:0044283">
    <property type="term" value="P:small molecule biosynthetic process"/>
    <property type="evidence" value="ECO:0007669"/>
    <property type="project" value="UniProtKB-ARBA"/>
</dbReference>
<accession>A0A8H6E852</accession>
<dbReference type="Pfam" id="PF14226">
    <property type="entry name" value="DIOX_N"/>
    <property type="match status" value="1"/>
</dbReference>
<dbReference type="AlphaFoldDB" id="A0A8H6E852"/>
<keyword evidence="2" id="KW-0479">Metal-binding</keyword>
<evidence type="ECO:0000313" key="4">
    <source>
        <dbReference type="EMBL" id="KAF5862083.1"/>
    </source>
</evidence>
<dbReference type="PANTHER" id="PTHR47990">
    <property type="entry name" value="2-OXOGLUTARATE (2OG) AND FE(II)-DEPENDENT OXYGENASE SUPERFAMILY PROTEIN-RELATED"/>
    <property type="match status" value="1"/>
</dbReference>
<sequence>MHLTGNCPQYIYNRTLMSTIQQQSSTSQLLMFPSLDFSRFHDPSQREEFCRQFVSILKEYGFLKLINHGIPFAQIDLAFAAARHFFQLPLEQKLKAPHPPTAHPHRGFSPVGLENVGAVSGYGSATKSPYLGDMKESYDIGSEYDPLYKNIWPPPGVDDGFQPTFTSFFEAGYRTELAILRALSIGLGLPEQTLGQLHADQTNELRITHYPAVARGDFVHSTRIAAHTDFGTITLLFQDTVGGLQMEVPPHSGQFADIESGGPYECILNVGDCLQMWTALHSACHRVHLPVRSSEAQIDEMVPERFSIAYFAKPDRAAILRPLLEGNPEGKYPTANEFQHMRIAGTYG</sequence>
<feature type="domain" description="Fe2OG dioxygenase" evidence="3">
    <location>
        <begin position="201"/>
        <end position="314"/>
    </location>
</feature>
<organism evidence="4 5">
    <name type="scientific">Petromyces alliaceus</name>
    <name type="common">Aspergillus alliaceus</name>
    <dbReference type="NCBI Taxonomy" id="209559"/>
    <lineage>
        <taxon>Eukaryota</taxon>
        <taxon>Fungi</taxon>
        <taxon>Dikarya</taxon>
        <taxon>Ascomycota</taxon>
        <taxon>Pezizomycotina</taxon>
        <taxon>Eurotiomycetes</taxon>
        <taxon>Eurotiomycetidae</taxon>
        <taxon>Eurotiales</taxon>
        <taxon>Aspergillaceae</taxon>
        <taxon>Aspergillus</taxon>
        <taxon>Aspergillus subgen. Circumdati</taxon>
    </lineage>
</organism>
<evidence type="ECO:0000259" key="3">
    <source>
        <dbReference type="PROSITE" id="PS51471"/>
    </source>
</evidence>
<dbReference type="InterPro" id="IPR026992">
    <property type="entry name" value="DIOX_N"/>
</dbReference>
<reference evidence="4 5" key="1">
    <citation type="submission" date="2019-04" db="EMBL/GenBank/DDBJ databases">
        <title>Aspergillus burnettii sp. nov., novel species from soil in southeast Queensland.</title>
        <authorList>
            <person name="Gilchrist C.L.M."/>
            <person name="Pitt J.I."/>
            <person name="Lange L."/>
            <person name="Lacey H.J."/>
            <person name="Vuong D."/>
            <person name="Midgley D.J."/>
            <person name="Greenfield P."/>
            <person name="Bradbury M."/>
            <person name="Lacey E."/>
            <person name="Busk P.K."/>
            <person name="Pilgaard B."/>
            <person name="Chooi Y.H."/>
            <person name="Piggott A.M."/>
        </authorList>
    </citation>
    <scope>NUCLEOTIDE SEQUENCE [LARGE SCALE GENOMIC DNA]</scope>
    <source>
        <strain evidence="4 5">FRR 5400</strain>
    </source>
</reference>
<dbReference type="EMBL" id="SPNV01000082">
    <property type="protein sequence ID" value="KAF5862083.1"/>
    <property type="molecule type" value="Genomic_DNA"/>
</dbReference>
<dbReference type="InterPro" id="IPR044861">
    <property type="entry name" value="IPNS-like_FE2OG_OXY"/>
</dbReference>
<dbReference type="SUPFAM" id="SSF51197">
    <property type="entry name" value="Clavaminate synthase-like"/>
    <property type="match status" value="1"/>
</dbReference>
<evidence type="ECO:0000256" key="2">
    <source>
        <dbReference type="RuleBase" id="RU003682"/>
    </source>
</evidence>